<dbReference type="InterPro" id="IPR001296">
    <property type="entry name" value="Glyco_trans_1"/>
</dbReference>
<gene>
    <name evidence="3" type="ORF">DFP98_13977</name>
</gene>
<feature type="domain" description="Glycosyl transferase family 1" evidence="1">
    <location>
        <begin position="185"/>
        <end position="287"/>
    </location>
</feature>
<dbReference type="Pfam" id="PF00534">
    <property type="entry name" value="Glycos_transf_1"/>
    <property type="match status" value="1"/>
</dbReference>
<dbReference type="RefSeq" id="WP_116064951.1">
    <property type="nucleotide sequence ID" value="NZ_QRDZ01000039.1"/>
</dbReference>
<dbReference type="Pfam" id="PF13439">
    <property type="entry name" value="Glyco_transf_4"/>
    <property type="match status" value="1"/>
</dbReference>
<reference evidence="3 4" key="1">
    <citation type="submission" date="2018-07" db="EMBL/GenBank/DDBJ databases">
        <title>Genomic Encyclopedia of Type Strains, Phase III (KMG-III): the genomes of soil and plant-associated and newly described type strains.</title>
        <authorList>
            <person name="Whitman W."/>
        </authorList>
    </citation>
    <scope>NUCLEOTIDE SEQUENCE [LARGE SCALE GENOMIC DNA]</scope>
    <source>
        <strain evidence="3 4">CECT 7287</strain>
    </source>
</reference>
<accession>A0A3D9I4N1</accession>
<dbReference type="OrthoDB" id="9765330at2"/>
<dbReference type="EMBL" id="QRDZ01000039">
    <property type="protein sequence ID" value="RED56519.1"/>
    <property type="molecule type" value="Genomic_DNA"/>
</dbReference>
<dbReference type="GO" id="GO:0016757">
    <property type="term" value="F:glycosyltransferase activity"/>
    <property type="evidence" value="ECO:0007669"/>
    <property type="project" value="InterPro"/>
</dbReference>
<dbReference type="Gene3D" id="3.40.50.2000">
    <property type="entry name" value="Glycogen Phosphorylase B"/>
    <property type="match status" value="2"/>
</dbReference>
<dbReference type="Proteomes" id="UP000256977">
    <property type="component" value="Unassembled WGS sequence"/>
</dbReference>
<evidence type="ECO:0000259" key="2">
    <source>
        <dbReference type="Pfam" id="PF13439"/>
    </source>
</evidence>
<proteinExistence type="predicted"/>
<dbReference type="PANTHER" id="PTHR12526">
    <property type="entry name" value="GLYCOSYLTRANSFERASE"/>
    <property type="match status" value="1"/>
</dbReference>
<keyword evidence="3" id="KW-0808">Transferase</keyword>
<dbReference type="AlphaFoldDB" id="A0A3D9I4N1"/>
<dbReference type="InterPro" id="IPR028098">
    <property type="entry name" value="Glyco_trans_4-like_N"/>
</dbReference>
<dbReference type="CDD" id="cd03822">
    <property type="entry name" value="GT4_mannosyltransferase-like"/>
    <property type="match status" value="1"/>
</dbReference>
<feature type="domain" description="Glycosyltransferase subfamily 4-like N-terminal" evidence="2">
    <location>
        <begin position="57"/>
        <end position="173"/>
    </location>
</feature>
<evidence type="ECO:0000259" key="1">
    <source>
        <dbReference type="Pfam" id="PF00534"/>
    </source>
</evidence>
<keyword evidence="4" id="KW-1185">Reference proteome</keyword>
<comment type="caution">
    <text evidence="3">The sequence shown here is derived from an EMBL/GenBank/DDBJ whole genome shotgun (WGS) entry which is preliminary data.</text>
</comment>
<name>A0A3D9I4N1_9BACL</name>
<dbReference type="SUPFAM" id="SSF53756">
    <property type="entry name" value="UDP-Glycosyltransferase/glycogen phosphorylase"/>
    <property type="match status" value="1"/>
</dbReference>
<evidence type="ECO:0000313" key="4">
    <source>
        <dbReference type="Proteomes" id="UP000256977"/>
    </source>
</evidence>
<dbReference type="PANTHER" id="PTHR12526:SF572">
    <property type="entry name" value="BLL5144 PROTEIN"/>
    <property type="match status" value="1"/>
</dbReference>
<evidence type="ECO:0000313" key="3">
    <source>
        <dbReference type="EMBL" id="RED56519.1"/>
    </source>
</evidence>
<protein>
    <submittedName>
        <fullName evidence="3">Glycosyltransferase involved in cell wall biosynthesis</fullName>
    </submittedName>
</protein>
<organism evidence="3 4">
    <name type="scientific">Cohnella phaseoli</name>
    <dbReference type="NCBI Taxonomy" id="456490"/>
    <lineage>
        <taxon>Bacteria</taxon>
        <taxon>Bacillati</taxon>
        <taxon>Bacillota</taxon>
        <taxon>Bacilli</taxon>
        <taxon>Bacillales</taxon>
        <taxon>Paenibacillaceae</taxon>
        <taxon>Cohnella</taxon>
    </lineage>
</organism>
<sequence>MNPRQPQIAYVSTYIPKKCGLATYTHHLREAISHAKGARVPDPVITMCNPDEQSDYREPWMLPLVKQEPGDYSRVAELINQSSVDVVSLQHEFGIFGGEAGSSVLHFLDRLKKPVVTTFHTVFEHPVEPYSPIQREIAHRSDHLIVMNRRGIGYLHDNFEIPLDKISFIPHGTPVPNRADRLKVRKEARWENRKVLFTFGLLGRSKGIELILRAMASAVQAVPELLYVIAGQTHPEVRRHEGEAYRDELRGLIQELGLQHHVQWIDRYMPEEELVSFISACDLYVTPYPGMGQITSGTLAYAAGLGRPILSTPYIYALDLVQGREEMLLPYGNAEIWSAKLIELFTYPGMLADWERAISEIGRSMHWPHVGAQHLRLFHRMISQQRDKIADVV</sequence>